<dbReference type="AlphaFoldDB" id="A0A220S2U6"/>
<dbReference type="KEGG" id="nei:BG910_08125"/>
<dbReference type="EMBL" id="CP022278">
    <property type="protein sequence ID" value="ASK27708.1"/>
    <property type="molecule type" value="Genomic_DNA"/>
</dbReference>
<name>A0A220S2U6_9NEIS</name>
<dbReference type="OrthoDB" id="8602117at2"/>
<reference evidence="1 2" key="1">
    <citation type="submission" date="2017-06" db="EMBL/GenBank/DDBJ databases">
        <title>Neisseria chenwenguii sp. nov., isolated from the intestinal contents of Tibetan Plateau Pika in Yushu, Qinghai Province, China.</title>
        <authorList>
            <person name="Zhang G."/>
        </authorList>
    </citation>
    <scope>NUCLEOTIDE SEQUENCE [LARGE SCALE GENOMIC DNA]</scope>
    <source>
        <strain evidence="1 2">10023</strain>
    </source>
</reference>
<dbReference type="PROSITE" id="PS51257">
    <property type="entry name" value="PROKAR_LIPOPROTEIN"/>
    <property type="match status" value="1"/>
</dbReference>
<proteinExistence type="predicted"/>
<dbReference type="RefSeq" id="WP_089036403.1">
    <property type="nucleotide sequence ID" value="NZ_CP022278.1"/>
</dbReference>
<protein>
    <submittedName>
        <fullName evidence="1">Uncharacterized protein</fullName>
    </submittedName>
</protein>
<gene>
    <name evidence="1" type="ORF">BG910_08125</name>
</gene>
<accession>A0A220S2U6</accession>
<dbReference type="Gene3D" id="2.40.128.200">
    <property type="match status" value="1"/>
</dbReference>
<organism evidence="1 2">
    <name type="scientific">Neisseria chenwenguii</name>
    <dbReference type="NCBI Taxonomy" id="1853278"/>
    <lineage>
        <taxon>Bacteria</taxon>
        <taxon>Pseudomonadati</taxon>
        <taxon>Pseudomonadota</taxon>
        <taxon>Betaproteobacteria</taxon>
        <taxon>Neisseriales</taxon>
        <taxon>Neisseriaceae</taxon>
        <taxon>Neisseria</taxon>
    </lineage>
</organism>
<evidence type="ECO:0000313" key="2">
    <source>
        <dbReference type="Proteomes" id="UP000198238"/>
    </source>
</evidence>
<sequence>MLKIFLPALALLLAACGSYKAVRPDAPRAVVLETQSYAVKYKAARGQRITAVYHNNSSPLTVELRQGHTAEKLKQIQTWAKGVEYANPKTRWHVQEGFATLTRGKKVIVFTEVAE</sequence>
<dbReference type="Proteomes" id="UP000198238">
    <property type="component" value="Chromosome"/>
</dbReference>
<dbReference type="InterPro" id="IPR036328">
    <property type="entry name" value="MliC_sf"/>
</dbReference>
<evidence type="ECO:0000313" key="1">
    <source>
        <dbReference type="EMBL" id="ASK27708.1"/>
    </source>
</evidence>
<keyword evidence="2" id="KW-1185">Reference proteome</keyword>